<feature type="transmembrane region" description="Helical" evidence="10">
    <location>
        <begin position="106"/>
        <end position="127"/>
    </location>
</feature>
<dbReference type="InterPro" id="IPR038354">
    <property type="entry name" value="VKOR_sf"/>
</dbReference>
<feature type="transmembrane region" description="Helical" evidence="10">
    <location>
        <begin position="133"/>
        <end position="155"/>
    </location>
</feature>
<keyword evidence="9" id="KW-0676">Redox-active center</keyword>
<evidence type="ECO:0000256" key="10">
    <source>
        <dbReference type="SAM" id="Phobius"/>
    </source>
</evidence>
<organism evidence="12 13">
    <name type="scientific">Roseimaritima ulvae</name>
    <dbReference type="NCBI Taxonomy" id="980254"/>
    <lineage>
        <taxon>Bacteria</taxon>
        <taxon>Pseudomonadati</taxon>
        <taxon>Planctomycetota</taxon>
        <taxon>Planctomycetia</taxon>
        <taxon>Pirellulales</taxon>
        <taxon>Pirellulaceae</taxon>
        <taxon>Roseimaritima</taxon>
    </lineage>
</organism>
<keyword evidence="6" id="KW-0560">Oxidoreductase</keyword>
<evidence type="ECO:0000256" key="8">
    <source>
        <dbReference type="ARBA" id="ARBA00023157"/>
    </source>
</evidence>
<feature type="transmembrane region" description="Helical" evidence="10">
    <location>
        <begin position="70"/>
        <end position="94"/>
    </location>
</feature>
<protein>
    <submittedName>
        <fullName evidence="12">Vitamin K epoxide reductase family protein</fullName>
    </submittedName>
</protein>
<evidence type="ECO:0000256" key="1">
    <source>
        <dbReference type="ARBA" id="ARBA00004141"/>
    </source>
</evidence>
<keyword evidence="13" id="KW-1185">Reference proteome</keyword>
<dbReference type="GO" id="GO:0016020">
    <property type="term" value="C:membrane"/>
    <property type="evidence" value="ECO:0007669"/>
    <property type="project" value="UniProtKB-SubCell"/>
</dbReference>
<evidence type="ECO:0000256" key="2">
    <source>
        <dbReference type="ARBA" id="ARBA00006214"/>
    </source>
</evidence>
<dbReference type="AlphaFoldDB" id="A0A5B9QWX9"/>
<evidence type="ECO:0000256" key="3">
    <source>
        <dbReference type="ARBA" id="ARBA00022692"/>
    </source>
</evidence>
<dbReference type="Proteomes" id="UP000325286">
    <property type="component" value="Chromosome"/>
</dbReference>
<keyword evidence="4" id="KW-0874">Quinone</keyword>
<feature type="transmembrane region" description="Helical" evidence="10">
    <location>
        <begin position="22"/>
        <end position="43"/>
    </location>
</feature>
<sequence>MNDLNAPVPPYKHNPSAWDQRLPICLVAFVAAIISTHLSMYQWGLIDSTWDPVFGESSNRVLKSDTALSMYRILGIHDAALGVIAYLGDAVLGLAGSTRRWQYRPWLVILFGIDVIPLGIVSVVLVVLQALVVGSWCFLCLLTAAMSLILVYWAWDEVRASLMYLKLVWTQNHDRRLLWRAFWGYHDEASARAAETLLAREVA</sequence>
<comment type="similarity">
    <text evidence="2">Belongs to the VKOR family.</text>
</comment>
<name>A0A5B9QWX9_9BACT</name>
<dbReference type="GO" id="GO:0016491">
    <property type="term" value="F:oxidoreductase activity"/>
    <property type="evidence" value="ECO:0007669"/>
    <property type="project" value="UniProtKB-KW"/>
</dbReference>
<keyword evidence="3 10" id="KW-0812">Transmembrane</keyword>
<evidence type="ECO:0000313" key="12">
    <source>
        <dbReference type="EMBL" id="QEG38453.1"/>
    </source>
</evidence>
<evidence type="ECO:0000256" key="9">
    <source>
        <dbReference type="ARBA" id="ARBA00023284"/>
    </source>
</evidence>
<evidence type="ECO:0000313" key="13">
    <source>
        <dbReference type="Proteomes" id="UP000325286"/>
    </source>
</evidence>
<dbReference type="GO" id="GO:0048038">
    <property type="term" value="F:quinone binding"/>
    <property type="evidence" value="ECO:0007669"/>
    <property type="project" value="UniProtKB-KW"/>
</dbReference>
<reference evidence="12 13" key="1">
    <citation type="submission" date="2019-08" db="EMBL/GenBank/DDBJ databases">
        <title>Deep-cultivation of Planctomycetes and their phenomic and genomic characterization uncovers novel biology.</title>
        <authorList>
            <person name="Wiegand S."/>
            <person name="Jogler M."/>
            <person name="Boedeker C."/>
            <person name="Pinto D."/>
            <person name="Vollmers J."/>
            <person name="Rivas-Marin E."/>
            <person name="Kohn T."/>
            <person name="Peeters S.H."/>
            <person name="Heuer A."/>
            <person name="Rast P."/>
            <person name="Oberbeckmann S."/>
            <person name="Bunk B."/>
            <person name="Jeske O."/>
            <person name="Meyerdierks A."/>
            <person name="Storesund J.E."/>
            <person name="Kallscheuer N."/>
            <person name="Luecker S."/>
            <person name="Lage O.M."/>
            <person name="Pohl T."/>
            <person name="Merkel B.J."/>
            <person name="Hornburger P."/>
            <person name="Mueller R.-W."/>
            <person name="Bruemmer F."/>
            <person name="Labrenz M."/>
            <person name="Spormann A.M."/>
            <person name="Op den Camp H."/>
            <person name="Overmann J."/>
            <person name="Amann R."/>
            <person name="Jetten M.S.M."/>
            <person name="Mascher T."/>
            <person name="Medema M.H."/>
            <person name="Devos D.P."/>
            <person name="Kaster A.-K."/>
            <person name="Ovreas L."/>
            <person name="Rohde M."/>
            <person name="Galperin M.Y."/>
            <person name="Jogler C."/>
        </authorList>
    </citation>
    <scope>NUCLEOTIDE SEQUENCE [LARGE SCALE GENOMIC DNA]</scope>
    <source>
        <strain evidence="12 13">UC8</strain>
    </source>
</reference>
<keyword evidence="7 10" id="KW-0472">Membrane</keyword>
<dbReference type="InterPro" id="IPR012932">
    <property type="entry name" value="VKOR"/>
</dbReference>
<gene>
    <name evidence="12" type="ORF">UC8_04100</name>
</gene>
<dbReference type="Pfam" id="PF07884">
    <property type="entry name" value="VKOR"/>
    <property type="match status" value="1"/>
</dbReference>
<proteinExistence type="inferred from homology"/>
<dbReference type="EMBL" id="CP042914">
    <property type="protein sequence ID" value="QEG38453.1"/>
    <property type="molecule type" value="Genomic_DNA"/>
</dbReference>
<dbReference type="Gene3D" id="1.20.1440.130">
    <property type="entry name" value="VKOR domain"/>
    <property type="match status" value="1"/>
</dbReference>
<evidence type="ECO:0000256" key="4">
    <source>
        <dbReference type="ARBA" id="ARBA00022719"/>
    </source>
</evidence>
<evidence type="ECO:0000256" key="6">
    <source>
        <dbReference type="ARBA" id="ARBA00023002"/>
    </source>
</evidence>
<evidence type="ECO:0000256" key="7">
    <source>
        <dbReference type="ARBA" id="ARBA00023136"/>
    </source>
</evidence>
<accession>A0A5B9QWX9</accession>
<keyword evidence="8" id="KW-1015">Disulfide bond</keyword>
<comment type="subcellular location">
    <subcellularLocation>
        <location evidence="1">Membrane</location>
        <topology evidence="1">Multi-pass membrane protein</topology>
    </subcellularLocation>
</comment>
<evidence type="ECO:0000259" key="11">
    <source>
        <dbReference type="Pfam" id="PF07884"/>
    </source>
</evidence>
<dbReference type="KEGG" id="rul:UC8_04100"/>
<evidence type="ECO:0000256" key="5">
    <source>
        <dbReference type="ARBA" id="ARBA00022989"/>
    </source>
</evidence>
<keyword evidence="5 10" id="KW-1133">Transmembrane helix</keyword>
<feature type="domain" description="Vitamin K epoxide reductase" evidence="11">
    <location>
        <begin position="23"/>
        <end position="155"/>
    </location>
</feature>